<keyword evidence="3" id="KW-1185">Reference proteome</keyword>
<protein>
    <recommendedName>
        <fullName evidence="4">General stress protein</fullName>
    </recommendedName>
</protein>
<feature type="region of interest" description="Disordered" evidence="1">
    <location>
        <begin position="1"/>
        <end position="72"/>
    </location>
</feature>
<accession>A0ABP8HB80</accession>
<dbReference type="RefSeq" id="WP_345256821.1">
    <property type="nucleotide sequence ID" value="NZ_BAABGY010000009.1"/>
</dbReference>
<feature type="compositionally biased region" description="Basic and acidic residues" evidence="1">
    <location>
        <begin position="1"/>
        <end position="19"/>
    </location>
</feature>
<evidence type="ECO:0000256" key="1">
    <source>
        <dbReference type="SAM" id="MobiDB-lite"/>
    </source>
</evidence>
<organism evidence="2 3">
    <name type="scientific">Flaviaesturariibacter amylovorans</name>
    <dbReference type="NCBI Taxonomy" id="1084520"/>
    <lineage>
        <taxon>Bacteria</taxon>
        <taxon>Pseudomonadati</taxon>
        <taxon>Bacteroidota</taxon>
        <taxon>Chitinophagia</taxon>
        <taxon>Chitinophagales</taxon>
        <taxon>Chitinophagaceae</taxon>
        <taxon>Flaviaestuariibacter</taxon>
    </lineage>
</organism>
<gene>
    <name evidence="2" type="ORF">GCM10023184_32520</name>
</gene>
<name>A0ABP8HB80_9BACT</name>
<evidence type="ECO:0000313" key="2">
    <source>
        <dbReference type="EMBL" id="GAA4336946.1"/>
    </source>
</evidence>
<comment type="caution">
    <text evidence="2">The sequence shown here is derived from an EMBL/GenBank/DDBJ whole genome shotgun (WGS) entry which is preliminary data.</text>
</comment>
<dbReference type="Proteomes" id="UP001501725">
    <property type="component" value="Unassembled WGS sequence"/>
</dbReference>
<sequence>MDEKKWNEGAEAGRHRDMGIKTVAGQDSEGHIRGSKQSEFNERSAQQRERRQEAEDGGRTDIREEGTDGIQP</sequence>
<dbReference type="EMBL" id="BAABGY010000009">
    <property type="protein sequence ID" value="GAA4336946.1"/>
    <property type="molecule type" value="Genomic_DNA"/>
</dbReference>
<reference evidence="3" key="1">
    <citation type="journal article" date="2019" name="Int. J. Syst. Evol. Microbiol.">
        <title>The Global Catalogue of Microorganisms (GCM) 10K type strain sequencing project: providing services to taxonomists for standard genome sequencing and annotation.</title>
        <authorList>
            <consortium name="The Broad Institute Genomics Platform"/>
            <consortium name="The Broad Institute Genome Sequencing Center for Infectious Disease"/>
            <person name="Wu L."/>
            <person name="Ma J."/>
        </authorList>
    </citation>
    <scope>NUCLEOTIDE SEQUENCE [LARGE SCALE GENOMIC DNA]</scope>
    <source>
        <strain evidence="3">JCM 17919</strain>
    </source>
</reference>
<evidence type="ECO:0008006" key="4">
    <source>
        <dbReference type="Google" id="ProtNLM"/>
    </source>
</evidence>
<feature type="compositionally biased region" description="Basic and acidic residues" evidence="1">
    <location>
        <begin position="39"/>
        <end position="66"/>
    </location>
</feature>
<evidence type="ECO:0000313" key="3">
    <source>
        <dbReference type="Proteomes" id="UP001501725"/>
    </source>
</evidence>
<proteinExistence type="predicted"/>